<keyword evidence="8" id="KW-0472">Membrane</keyword>
<name>A0ABR7DTC3_9BACT</name>
<evidence type="ECO:0000256" key="5">
    <source>
        <dbReference type="ARBA" id="ARBA00023125"/>
    </source>
</evidence>
<dbReference type="Gene3D" id="2.60.40.10">
    <property type="entry name" value="Immunoglobulins"/>
    <property type="match status" value="1"/>
</dbReference>
<evidence type="ECO:0000313" key="12">
    <source>
        <dbReference type="EMBL" id="MBC5634667.1"/>
    </source>
</evidence>
<evidence type="ECO:0000256" key="7">
    <source>
        <dbReference type="PROSITE-ProRule" id="PRU00169"/>
    </source>
</evidence>
<evidence type="ECO:0000256" key="6">
    <source>
        <dbReference type="ARBA" id="ARBA00023163"/>
    </source>
</evidence>
<dbReference type="InterPro" id="IPR005467">
    <property type="entry name" value="His_kinase_dom"/>
</dbReference>
<dbReference type="PROSITE" id="PS50109">
    <property type="entry name" value="HIS_KIN"/>
    <property type="match status" value="1"/>
</dbReference>
<dbReference type="InterPro" id="IPR011110">
    <property type="entry name" value="Reg_prop"/>
</dbReference>
<sequence length="1352" mass="155276">MRRIILLFIMLSGFCSGIYPIYFKHIGMQEGLSQLSVMAIYQDNLGRMWFGTEEGISIYDGIQTTVYKPSEYHRQNANPIGNQTHFIAGDKEGNVFFDSDYSLIRYDIRTQKFSCLRESNVYTVASIKGTIWVGIADSVFTWNPDKNDFDFVTKLESRNQHATCLLEDSGGRYWIGTTEGLFRMNDDKSLTCMIIGEDIYDLYEDSKYNLWISIRMNGMYKRDVHGNFTRYRYDPSNPNNISSNQVRDFVEDNFGNIWFGTFTGLNKYNPISNQFEVYAHNPLPGSMAHSSVFPVYKDRQGTIWLGTYYGGVNYFNPETDIFTVYAANNTRNDCLDYPFVGKMVEDKDNNIWICTEGGGLNFFDRKTKKFTYFMADENRNSIAHNNLKAIAYCPERNKLYIGTHTGGLSIYDIKNKRFKNPYFEDPSYAVIAGDRINQMTIYNNELICTGPKGIFKMNLDTEKVSLLFKSGKYYGNTCFLIDSKGYMWQAYGKGVWKINLENEEDQVQFRSGENGLGTFPISQIIEDKEGRIFLGTRGSGLFYYDEKNKRFIGYTTENSFIASNYCYELTLSTLNQLVITGDKGITFFDPDQNLFKVVELGTALPLPGINIGCGILVCKNGEIFVGSSNGMATFFEQQLFNSAKDYQLYFSDLFINNEQVFPGDHNKVLTAALPFTRKIELAYNQNNLIFTFTSNNYVNTLKKASYEYMLEGFDKKWIPSKDNNISYTNLNPGKYTLIVREIQYDPNLEQPRTIKMDIHIHSPWYASELAYFLYLILIASILYSIYRFKKSQYMLQTSLEMERKEKEAIEELNQAKLQFFSNISHEFRTPLTLIISQIELLLQSSSLSPSVYNKLLKVYKNTYHMRNLISELLDFRKLEQGHMKLKVYEQDIVPFLKEIYLSFYEYASSRSITYNFTAPQENVSCCFDPKQMQKVFYNLLSNAFKYTKPNATIEMILENKENEVIIKVIDNGIGISKEDIDKIFDRFYQAENGISNITKTPSTGIGLSLTKNIIELHHGTIQVESTPGYGSIFIVRLLKGRTHFTEEEQVQEQQEKQTESLVPDTVAFADHLEEFSDTEQREVLIEGDDSPRTILLVEDNEELLQILSSLFSPIYRVLLARNGKEGLDKAREERPDIIVSDVMMPEMSGTEMCLKIKNDFDVCHIPVVLLTALTSAEQNIEGLQRGADDYINKPFNAKVLLARCNNLVRNRIILQKKFSQQKNFDAQSLASNPIDQKFLDTVNSIIEKNLDNIDFDMNMMARELGLSRSSLYAKFKALTGMTPNDFVLNCKLKRAAAMLTGNLDLQIADISDRLGFGSPRYFTRCFKAQFEITPAEYRKKASSSTHESSAEA</sequence>
<evidence type="ECO:0000256" key="4">
    <source>
        <dbReference type="ARBA" id="ARBA00023015"/>
    </source>
</evidence>
<gene>
    <name evidence="12" type="ORF">H8S65_18135</name>
</gene>
<evidence type="ECO:0000256" key="1">
    <source>
        <dbReference type="ARBA" id="ARBA00000085"/>
    </source>
</evidence>
<dbReference type="Pfam" id="PF00512">
    <property type="entry name" value="HisKA"/>
    <property type="match status" value="1"/>
</dbReference>
<dbReference type="InterPro" id="IPR018060">
    <property type="entry name" value="HTH_AraC"/>
</dbReference>
<dbReference type="Gene3D" id="3.30.565.10">
    <property type="entry name" value="Histidine kinase-like ATPase, C-terminal domain"/>
    <property type="match status" value="1"/>
</dbReference>
<keyword evidence="13" id="KW-1185">Reference proteome</keyword>
<dbReference type="Gene3D" id="1.10.287.130">
    <property type="match status" value="1"/>
</dbReference>
<feature type="domain" description="HTH araC/xylS-type" evidence="9">
    <location>
        <begin position="1240"/>
        <end position="1340"/>
    </location>
</feature>
<dbReference type="Gene3D" id="1.10.10.60">
    <property type="entry name" value="Homeodomain-like"/>
    <property type="match status" value="1"/>
</dbReference>
<dbReference type="InterPro" id="IPR009057">
    <property type="entry name" value="Homeodomain-like_sf"/>
</dbReference>
<dbReference type="SMART" id="SM00387">
    <property type="entry name" value="HATPase_c"/>
    <property type="match status" value="1"/>
</dbReference>
<dbReference type="Proteomes" id="UP000651475">
    <property type="component" value="Unassembled WGS sequence"/>
</dbReference>
<evidence type="ECO:0000256" key="8">
    <source>
        <dbReference type="SAM" id="Phobius"/>
    </source>
</evidence>
<dbReference type="InterPro" id="IPR011047">
    <property type="entry name" value="Quinoprotein_ADH-like_sf"/>
</dbReference>
<dbReference type="PROSITE" id="PS50110">
    <property type="entry name" value="RESPONSE_REGULATORY"/>
    <property type="match status" value="1"/>
</dbReference>
<dbReference type="Pfam" id="PF02518">
    <property type="entry name" value="HATPase_c"/>
    <property type="match status" value="1"/>
</dbReference>
<dbReference type="PANTHER" id="PTHR43547">
    <property type="entry name" value="TWO-COMPONENT HISTIDINE KINASE"/>
    <property type="match status" value="1"/>
</dbReference>
<evidence type="ECO:0000259" key="9">
    <source>
        <dbReference type="PROSITE" id="PS01124"/>
    </source>
</evidence>
<dbReference type="SUPFAM" id="SSF63825">
    <property type="entry name" value="YWTD domain"/>
    <property type="match status" value="1"/>
</dbReference>
<dbReference type="CDD" id="cd00075">
    <property type="entry name" value="HATPase"/>
    <property type="match status" value="1"/>
</dbReference>
<dbReference type="InterPro" id="IPR036097">
    <property type="entry name" value="HisK_dim/P_sf"/>
</dbReference>
<dbReference type="Gene3D" id="3.40.50.2300">
    <property type="match status" value="1"/>
</dbReference>
<comment type="caution">
    <text evidence="12">The sequence shown here is derived from an EMBL/GenBank/DDBJ whole genome shotgun (WGS) entry which is preliminary data.</text>
</comment>
<dbReference type="CDD" id="cd00082">
    <property type="entry name" value="HisKA"/>
    <property type="match status" value="1"/>
</dbReference>
<keyword evidence="3 7" id="KW-0597">Phosphoprotein</keyword>
<dbReference type="InterPro" id="IPR013783">
    <property type="entry name" value="Ig-like_fold"/>
</dbReference>
<keyword evidence="6" id="KW-0804">Transcription</keyword>
<dbReference type="SUPFAM" id="SSF52172">
    <property type="entry name" value="CheY-like"/>
    <property type="match status" value="1"/>
</dbReference>
<dbReference type="SMART" id="SM00448">
    <property type="entry name" value="REC"/>
    <property type="match status" value="1"/>
</dbReference>
<dbReference type="InterPro" id="IPR011006">
    <property type="entry name" value="CheY-like_superfamily"/>
</dbReference>
<keyword evidence="8" id="KW-1133">Transmembrane helix</keyword>
<dbReference type="InterPro" id="IPR015943">
    <property type="entry name" value="WD40/YVTN_repeat-like_dom_sf"/>
</dbReference>
<feature type="modified residue" description="4-aspartylphosphate" evidence="7">
    <location>
        <position position="1141"/>
    </location>
</feature>
<keyword evidence="4" id="KW-0805">Transcription regulation</keyword>
<dbReference type="PROSITE" id="PS01124">
    <property type="entry name" value="HTH_ARAC_FAMILY_2"/>
    <property type="match status" value="1"/>
</dbReference>
<organism evidence="12 13">
    <name type="scientific">Parabacteroides hominis</name>
    <dbReference type="NCBI Taxonomy" id="2763057"/>
    <lineage>
        <taxon>Bacteria</taxon>
        <taxon>Pseudomonadati</taxon>
        <taxon>Bacteroidota</taxon>
        <taxon>Bacteroidia</taxon>
        <taxon>Bacteroidales</taxon>
        <taxon>Tannerellaceae</taxon>
        <taxon>Parabacteroides</taxon>
    </lineage>
</organism>
<dbReference type="EMBL" id="JACOOJ010000044">
    <property type="protein sequence ID" value="MBC5634667.1"/>
    <property type="molecule type" value="Genomic_DNA"/>
</dbReference>
<keyword evidence="8" id="KW-0812">Transmembrane</keyword>
<dbReference type="SMART" id="SM00388">
    <property type="entry name" value="HisKA"/>
    <property type="match status" value="1"/>
</dbReference>
<dbReference type="SUPFAM" id="SSF50998">
    <property type="entry name" value="Quinoprotein alcohol dehydrogenase-like"/>
    <property type="match status" value="1"/>
</dbReference>
<dbReference type="InterPro" id="IPR018062">
    <property type="entry name" value="HTH_AraC-typ_CS"/>
</dbReference>
<dbReference type="Pfam" id="PF00072">
    <property type="entry name" value="Response_reg"/>
    <property type="match status" value="1"/>
</dbReference>
<dbReference type="SUPFAM" id="SSF47384">
    <property type="entry name" value="Homodimeric domain of signal transducing histidine kinase"/>
    <property type="match status" value="1"/>
</dbReference>
<feature type="domain" description="Histidine kinase" evidence="10">
    <location>
        <begin position="822"/>
        <end position="1041"/>
    </location>
</feature>
<dbReference type="SUPFAM" id="SSF46689">
    <property type="entry name" value="Homeodomain-like"/>
    <property type="match status" value="1"/>
</dbReference>
<evidence type="ECO:0000259" key="10">
    <source>
        <dbReference type="PROSITE" id="PS50109"/>
    </source>
</evidence>
<dbReference type="InterPro" id="IPR003594">
    <property type="entry name" value="HATPase_dom"/>
</dbReference>
<dbReference type="InterPro" id="IPR003661">
    <property type="entry name" value="HisK_dim/P_dom"/>
</dbReference>
<feature type="transmembrane region" description="Helical" evidence="8">
    <location>
        <begin position="764"/>
        <end position="786"/>
    </location>
</feature>
<evidence type="ECO:0000256" key="3">
    <source>
        <dbReference type="ARBA" id="ARBA00022553"/>
    </source>
</evidence>
<dbReference type="Pfam" id="PF07495">
    <property type="entry name" value="Y_Y_Y"/>
    <property type="match status" value="1"/>
</dbReference>
<evidence type="ECO:0000313" key="13">
    <source>
        <dbReference type="Proteomes" id="UP000651475"/>
    </source>
</evidence>
<dbReference type="SUPFAM" id="SSF55874">
    <property type="entry name" value="ATPase domain of HSP90 chaperone/DNA topoisomerase II/histidine kinase"/>
    <property type="match status" value="1"/>
</dbReference>
<dbReference type="InterPro" id="IPR011123">
    <property type="entry name" value="Y_Y_Y"/>
</dbReference>
<dbReference type="EC" id="2.7.13.3" evidence="2"/>
<accession>A0ABR7DTC3</accession>
<dbReference type="SUPFAM" id="SSF63829">
    <property type="entry name" value="Calcium-dependent phosphotriesterase"/>
    <property type="match status" value="1"/>
</dbReference>
<reference evidence="12 13" key="1">
    <citation type="submission" date="2020-08" db="EMBL/GenBank/DDBJ databases">
        <title>Genome public.</title>
        <authorList>
            <person name="Liu C."/>
            <person name="Sun Q."/>
        </authorList>
    </citation>
    <scope>NUCLEOTIDE SEQUENCE [LARGE SCALE GENOMIC DNA]</scope>
    <source>
        <strain evidence="12 13">NSJ-79</strain>
    </source>
</reference>
<dbReference type="InterPro" id="IPR001789">
    <property type="entry name" value="Sig_transdc_resp-reg_receiver"/>
</dbReference>
<feature type="domain" description="Response regulatory" evidence="11">
    <location>
        <begin position="1093"/>
        <end position="1208"/>
    </location>
</feature>
<dbReference type="RefSeq" id="WP_186931259.1">
    <property type="nucleotide sequence ID" value="NZ_JACOOJ010000044.1"/>
</dbReference>
<comment type="catalytic activity">
    <reaction evidence="1">
        <text>ATP + protein L-histidine = ADP + protein N-phospho-L-histidine.</text>
        <dbReference type="EC" id="2.7.13.3"/>
    </reaction>
</comment>
<dbReference type="PROSITE" id="PS00041">
    <property type="entry name" value="HTH_ARAC_FAMILY_1"/>
    <property type="match status" value="1"/>
</dbReference>
<evidence type="ECO:0000256" key="2">
    <source>
        <dbReference type="ARBA" id="ARBA00012438"/>
    </source>
</evidence>
<proteinExistence type="predicted"/>
<dbReference type="InterPro" id="IPR004358">
    <property type="entry name" value="Sig_transdc_His_kin-like_C"/>
</dbReference>
<keyword evidence="5" id="KW-0238">DNA-binding</keyword>
<dbReference type="PRINTS" id="PR00344">
    <property type="entry name" value="BCTRLSENSOR"/>
</dbReference>
<dbReference type="Gene3D" id="2.130.10.10">
    <property type="entry name" value="YVTN repeat-like/Quinoprotein amine dehydrogenase"/>
    <property type="match status" value="2"/>
</dbReference>
<dbReference type="Pfam" id="PF12833">
    <property type="entry name" value="HTH_18"/>
    <property type="match status" value="1"/>
</dbReference>
<dbReference type="Pfam" id="PF07494">
    <property type="entry name" value="Reg_prop"/>
    <property type="match status" value="2"/>
</dbReference>
<dbReference type="PANTHER" id="PTHR43547:SF2">
    <property type="entry name" value="HYBRID SIGNAL TRANSDUCTION HISTIDINE KINASE C"/>
    <property type="match status" value="1"/>
</dbReference>
<dbReference type="SMART" id="SM00342">
    <property type="entry name" value="HTH_ARAC"/>
    <property type="match status" value="1"/>
</dbReference>
<protein>
    <recommendedName>
        <fullName evidence="2">histidine kinase</fullName>
        <ecNumber evidence="2">2.7.13.3</ecNumber>
    </recommendedName>
</protein>
<dbReference type="InterPro" id="IPR036890">
    <property type="entry name" value="HATPase_C_sf"/>
</dbReference>
<evidence type="ECO:0000259" key="11">
    <source>
        <dbReference type="PROSITE" id="PS50110"/>
    </source>
</evidence>